<dbReference type="RefSeq" id="WP_039644306.1">
    <property type="nucleotide sequence ID" value="NZ_CP008747.1"/>
</dbReference>
<proteinExistence type="predicted"/>
<accession>A0A0A8HNW3</accession>
<dbReference type="Pfam" id="PF03473">
    <property type="entry name" value="MOSC"/>
    <property type="match status" value="1"/>
</dbReference>
<dbReference type="InterPro" id="IPR005302">
    <property type="entry name" value="MoCF_Sase_C"/>
</dbReference>
<feature type="domain" description="MOSC" evidence="1">
    <location>
        <begin position="30"/>
        <end position="163"/>
    </location>
</feature>
<organism evidence="2 3">
    <name type="scientific">Staphylococcus hyicus</name>
    <dbReference type="NCBI Taxonomy" id="1284"/>
    <lineage>
        <taxon>Bacteria</taxon>
        <taxon>Bacillati</taxon>
        <taxon>Bacillota</taxon>
        <taxon>Bacilli</taxon>
        <taxon>Bacillales</taxon>
        <taxon>Staphylococcaceae</taxon>
        <taxon>Staphylococcus</taxon>
    </lineage>
</organism>
<evidence type="ECO:0000313" key="3">
    <source>
        <dbReference type="Proteomes" id="UP000285625"/>
    </source>
</evidence>
<dbReference type="GO" id="GO:0003824">
    <property type="term" value="F:catalytic activity"/>
    <property type="evidence" value="ECO:0007669"/>
    <property type="project" value="InterPro"/>
</dbReference>
<evidence type="ECO:0000259" key="1">
    <source>
        <dbReference type="PROSITE" id="PS51340"/>
    </source>
</evidence>
<dbReference type="STRING" id="1284.SHYC_02755"/>
<dbReference type="PANTHER" id="PTHR30212:SF4">
    <property type="entry name" value="MOSC DOMAIN-CONTAINING PROTEIN"/>
    <property type="match status" value="1"/>
</dbReference>
<dbReference type="AlphaFoldDB" id="A0A0A8HNW3"/>
<name>A0A0A8HNW3_STAHY</name>
<comment type="caution">
    <text evidence="2">The sequence shown here is derived from an EMBL/GenBank/DDBJ whole genome shotgun (WGS) entry which is preliminary data.</text>
</comment>
<dbReference type="Gene3D" id="2.40.33.20">
    <property type="entry name" value="PK beta-barrel domain-like"/>
    <property type="match status" value="1"/>
</dbReference>
<evidence type="ECO:0000313" key="2">
    <source>
        <dbReference type="EMBL" id="RIO47800.1"/>
    </source>
</evidence>
<dbReference type="GO" id="GO:0030151">
    <property type="term" value="F:molybdenum ion binding"/>
    <property type="evidence" value="ECO:0007669"/>
    <property type="project" value="InterPro"/>
</dbReference>
<dbReference type="HOGENOM" id="CLU_082566_1_0_9"/>
<reference evidence="2 3" key="1">
    <citation type="journal article" date="2016" name="Front. Microbiol.">
        <title>Comprehensive Phylogenetic Analysis of Bovine Non-aureus Staphylococci Species Based on Whole-Genome Sequencing.</title>
        <authorList>
            <person name="Naushad S."/>
            <person name="Barkema H.W."/>
            <person name="Luby C."/>
            <person name="Condas L.A."/>
            <person name="Nobrega D.B."/>
            <person name="Carson D.A."/>
            <person name="De Buck J."/>
        </authorList>
    </citation>
    <scope>NUCLEOTIDE SEQUENCE [LARGE SCALE GENOMIC DNA]</scope>
    <source>
        <strain evidence="2 3">SNUC 5959</strain>
    </source>
</reference>
<dbReference type="InterPro" id="IPR052353">
    <property type="entry name" value="Benzoxazolinone_Detox_Enz"/>
</dbReference>
<dbReference type="KEGG" id="shu:SHYC_02755"/>
<gene>
    <name evidence="2" type="ORF">BUZ57_00575</name>
</gene>
<dbReference type="PANTHER" id="PTHR30212">
    <property type="entry name" value="PROTEIN YIIM"/>
    <property type="match status" value="1"/>
</dbReference>
<dbReference type="EMBL" id="QXVO01000001">
    <property type="protein sequence ID" value="RIO47800.1"/>
    <property type="molecule type" value="Genomic_DNA"/>
</dbReference>
<dbReference type="SUPFAM" id="SSF50800">
    <property type="entry name" value="PK beta-barrel domain-like"/>
    <property type="match status" value="1"/>
</dbReference>
<dbReference type="GO" id="GO:0030170">
    <property type="term" value="F:pyridoxal phosphate binding"/>
    <property type="evidence" value="ECO:0007669"/>
    <property type="project" value="InterPro"/>
</dbReference>
<dbReference type="PROSITE" id="PS51340">
    <property type="entry name" value="MOSC"/>
    <property type="match status" value="1"/>
</dbReference>
<dbReference type="Proteomes" id="UP000285625">
    <property type="component" value="Unassembled WGS sequence"/>
</dbReference>
<sequence length="216" mass="24670">MDYTIKAICAGKVKTLHYDNQPMKSGMDKTPIDAPIWLSKLGFEGDEQAYHGHGGPDKAVCLFSTAHYSMWKDVISPIPDHAFFGENISVNDIDENELYFGNQYQIGEAIIEVSEIREPCNKIQRKYQYNGIMKRMMATGKTGCYFRVIHEGIVYPNSTLKLIKEAPEDTRLSVQALNDLYYNDKKNKAQLSYAIQNPYITAERRLKLEKLLARCS</sequence>
<protein>
    <submittedName>
        <fullName evidence="2">MOSC domain-containing protein</fullName>
    </submittedName>
</protein>
<dbReference type="GeneID" id="41072387"/>
<dbReference type="InterPro" id="IPR011037">
    <property type="entry name" value="Pyrv_Knase-like_insert_dom_sf"/>
</dbReference>